<feature type="region of interest" description="Disordered" evidence="1">
    <location>
        <begin position="106"/>
        <end position="164"/>
    </location>
</feature>
<gene>
    <name evidence="2" type="ORF">APAL1065_LOCUS16443</name>
</gene>
<evidence type="ECO:0000256" key="1">
    <source>
        <dbReference type="SAM" id="MobiDB-lite"/>
    </source>
</evidence>
<evidence type="ECO:0000313" key="2">
    <source>
        <dbReference type="EMBL" id="CAD9975798.1"/>
    </source>
</evidence>
<feature type="compositionally biased region" description="Pro residues" evidence="1">
    <location>
        <begin position="145"/>
        <end position="163"/>
    </location>
</feature>
<accession>A0A7S3DRS6</accession>
<protein>
    <submittedName>
        <fullName evidence="2">Uncharacterized protein</fullName>
    </submittedName>
</protein>
<dbReference type="AlphaFoldDB" id="A0A7S3DRS6"/>
<proteinExistence type="predicted"/>
<reference evidence="2" key="1">
    <citation type="submission" date="2021-01" db="EMBL/GenBank/DDBJ databases">
        <authorList>
            <person name="Corre E."/>
            <person name="Pelletier E."/>
            <person name="Niang G."/>
            <person name="Scheremetjew M."/>
            <person name="Finn R."/>
            <person name="Kale V."/>
            <person name="Holt S."/>
            <person name="Cochrane G."/>
            <person name="Meng A."/>
            <person name="Brown T."/>
            <person name="Cohen L."/>
        </authorList>
    </citation>
    <scope>NUCLEOTIDE SEQUENCE</scope>
    <source>
        <strain evidence="2">CCMP125</strain>
    </source>
</reference>
<feature type="compositionally biased region" description="Basic residues" evidence="1">
    <location>
        <begin position="122"/>
        <end position="133"/>
    </location>
</feature>
<feature type="region of interest" description="Disordered" evidence="1">
    <location>
        <begin position="1"/>
        <end position="29"/>
    </location>
</feature>
<organism evidence="2">
    <name type="scientific">Entomoneis paludosa</name>
    <dbReference type="NCBI Taxonomy" id="265537"/>
    <lineage>
        <taxon>Eukaryota</taxon>
        <taxon>Sar</taxon>
        <taxon>Stramenopiles</taxon>
        <taxon>Ochrophyta</taxon>
        <taxon>Bacillariophyta</taxon>
        <taxon>Bacillariophyceae</taxon>
        <taxon>Bacillariophycidae</taxon>
        <taxon>Entomoneidaceae</taxon>
        <taxon>Entomoneis</taxon>
    </lineage>
</organism>
<dbReference type="EMBL" id="HBHT01024476">
    <property type="protein sequence ID" value="CAD9975798.1"/>
    <property type="molecule type" value="Transcribed_RNA"/>
</dbReference>
<sequence>MTAAALQPTQALHRGGIPDESQRPSSPADMAQLARENPVFQWLDTCAAGLFGACDGSNRIGHSAIRNEALHALDYSQLHDHFLESLLREAAESDPAQNPENALNTLRSADTEDSDSSVIQSTHRKRRLPKRLRKQEFTKNDENEQPPPKPSTPYDPNAPPPIAPEQFLHDHVRMQKDKGRGEEPGSLICAKGEDACLDKFRAKMRLLCNTAIQEKGASMKRRPARVSVHLDNFVETRSILEVRLGFLSMMYGILLRWDTNITGKITLVVLRKMCHESFYPRAVAAPINTIGSSGSDGSETEELISYSLSKERSAARVIAGDAIIDWPDGTEVTMLEPPFLIPRPDQFRPSRLSVTTLSAIGLDRKSSWTVEFKLDLQQVVSINLTYDHSMAHFVPKASWKGINYDLEALDTALDVSLYQLRSRRRKCIGTMQVPLSNLPVRKDPVTHLSFPCKNARIEMDIFLESESLEWTQNELEARRKASNFFWPHTSSRTMHPSSPPPMIVDTDDEDDEDDSWGWIYCYMC</sequence>
<name>A0A7S3DRS6_9STRA</name>